<gene>
    <name evidence="3" type="ORF">GF068_18605</name>
</gene>
<accession>A0A6N7PYW2</accession>
<organism evidence="3 4">
    <name type="scientific">Polyangium spumosum</name>
    <dbReference type="NCBI Taxonomy" id="889282"/>
    <lineage>
        <taxon>Bacteria</taxon>
        <taxon>Pseudomonadati</taxon>
        <taxon>Myxococcota</taxon>
        <taxon>Polyangia</taxon>
        <taxon>Polyangiales</taxon>
        <taxon>Polyangiaceae</taxon>
        <taxon>Polyangium</taxon>
    </lineage>
</organism>
<evidence type="ECO:0000256" key="1">
    <source>
        <dbReference type="SAM" id="MobiDB-lite"/>
    </source>
</evidence>
<evidence type="ECO:0000313" key="3">
    <source>
        <dbReference type="EMBL" id="MRG93911.1"/>
    </source>
</evidence>
<dbReference type="EMBL" id="WJIE01000005">
    <property type="protein sequence ID" value="MRG93911.1"/>
    <property type="molecule type" value="Genomic_DNA"/>
</dbReference>
<protein>
    <recommendedName>
        <fullName evidence="5">Outer membrane beta-barrel protein</fullName>
    </recommendedName>
</protein>
<feature type="region of interest" description="Disordered" evidence="1">
    <location>
        <begin position="42"/>
        <end position="74"/>
    </location>
</feature>
<proteinExistence type="predicted"/>
<feature type="signal peptide" evidence="2">
    <location>
        <begin position="1"/>
        <end position="35"/>
    </location>
</feature>
<keyword evidence="4" id="KW-1185">Reference proteome</keyword>
<sequence length="270" mass="28900">MRATATKIRASRQRARAVPGALFCLCALAPFVLGAAPPAYVTPPPDDPLPELPPPPPDPAPAPHALAAGQPAPRERSTVEMARLGAGVLYVRGLKRLGFGTLARYDVLVGVIDLDVVRFPHERLGFEIHLHGGPIGFDENARVEIGVSGAGLVAPLRWKGRAPGSFVLGVGGAFELGRPVWLDPGYHGAAFALARFRIFPTETVGLQTNYRFVPITTNELSLQEHDVELGVSRGLLQVGARLRIDEVRGGEPYRLYRSIGGGLFVGLVVF</sequence>
<evidence type="ECO:0000313" key="4">
    <source>
        <dbReference type="Proteomes" id="UP000440224"/>
    </source>
</evidence>
<dbReference type="AlphaFoldDB" id="A0A6N7PYW2"/>
<dbReference type="OrthoDB" id="5514155at2"/>
<evidence type="ECO:0000256" key="2">
    <source>
        <dbReference type="SAM" id="SignalP"/>
    </source>
</evidence>
<comment type="caution">
    <text evidence="3">The sequence shown here is derived from an EMBL/GenBank/DDBJ whole genome shotgun (WGS) entry which is preliminary data.</text>
</comment>
<feature type="compositionally biased region" description="Low complexity" evidence="1">
    <location>
        <begin position="63"/>
        <end position="72"/>
    </location>
</feature>
<name>A0A6N7PYW2_9BACT</name>
<keyword evidence="2" id="KW-0732">Signal</keyword>
<feature type="compositionally biased region" description="Pro residues" evidence="1">
    <location>
        <begin position="42"/>
        <end position="62"/>
    </location>
</feature>
<evidence type="ECO:0008006" key="5">
    <source>
        <dbReference type="Google" id="ProtNLM"/>
    </source>
</evidence>
<dbReference type="Proteomes" id="UP000440224">
    <property type="component" value="Unassembled WGS sequence"/>
</dbReference>
<dbReference type="RefSeq" id="WP_153820755.1">
    <property type="nucleotide sequence ID" value="NZ_WJIE01000005.1"/>
</dbReference>
<feature type="chain" id="PRO_5026958976" description="Outer membrane beta-barrel protein" evidence="2">
    <location>
        <begin position="36"/>
        <end position="270"/>
    </location>
</feature>
<reference evidence="3 4" key="1">
    <citation type="submission" date="2019-10" db="EMBL/GenBank/DDBJ databases">
        <title>A soil myxobacterium in the family Polyangiaceae.</title>
        <authorList>
            <person name="Li Y."/>
            <person name="Wang J."/>
        </authorList>
    </citation>
    <scope>NUCLEOTIDE SEQUENCE [LARGE SCALE GENOMIC DNA]</scope>
    <source>
        <strain evidence="3 4">DSM 14734</strain>
    </source>
</reference>